<reference evidence="2" key="1">
    <citation type="submission" date="2023-02" db="EMBL/GenBank/DDBJ databases">
        <title>The sequence of Aeromonas hydrophila K533.</title>
        <authorList>
            <person name="Luo X."/>
        </authorList>
    </citation>
    <scope>NUCLEOTIDE SEQUENCE</scope>
    <source>
        <strain evidence="2">K533</strain>
    </source>
</reference>
<evidence type="ECO:0000313" key="2">
    <source>
        <dbReference type="EMBL" id="WEE28310.1"/>
    </source>
</evidence>
<accession>A0AAX3PDS8</accession>
<dbReference type="Proteomes" id="UP001214666">
    <property type="component" value="Chromosome"/>
</dbReference>
<dbReference type="EMBL" id="CP118942">
    <property type="protein sequence ID" value="WEE28310.1"/>
    <property type="molecule type" value="Genomic_DNA"/>
</dbReference>
<evidence type="ECO:0000256" key="1">
    <source>
        <dbReference type="SAM" id="Phobius"/>
    </source>
</evidence>
<keyword evidence="1" id="KW-1133">Transmembrane helix</keyword>
<evidence type="ECO:0000313" key="3">
    <source>
        <dbReference type="Proteomes" id="UP001214666"/>
    </source>
</evidence>
<organism evidence="2 3">
    <name type="scientific">Aeromonas hydrophila</name>
    <dbReference type="NCBI Taxonomy" id="644"/>
    <lineage>
        <taxon>Bacteria</taxon>
        <taxon>Pseudomonadati</taxon>
        <taxon>Pseudomonadota</taxon>
        <taxon>Gammaproteobacteria</taxon>
        <taxon>Aeromonadales</taxon>
        <taxon>Aeromonadaceae</taxon>
        <taxon>Aeromonas</taxon>
    </lineage>
</organism>
<dbReference type="RefSeq" id="WP_275115871.1">
    <property type="nucleotide sequence ID" value="NZ_CP118942.1"/>
</dbReference>
<proteinExistence type="predicted"/>
<feature type="transmembrane region" description="Helical" evidence="1">
    <location>
        <begin position="6"/>
        <end position="27"/>
    </location>
</feature>
<name>A0AAX3PDS8_AERHY</name>
<sequence>MKLNDVAAYVVYGVLVMGAGMGLAAATEVYQSSQQGRAFCLGEVQPRPTTAKQDIQEITDYVLMKK</sequence>
<keyword evidence="1" id="KW-0472">Membrane</keyword>
<keyword evidence="1" id="KW-0812">Transmembrane</keyword>
<gene>
    <name evidence="2" type="ORF">PY771_08330</name>
</gene>
<dbReference type="AlphaFoldDB" id="A0AAX3PDS8"/>
<protein>
    <submittedName>
        <fullName evidence="2">Uncharacterized protein</fullName>
    </submittedName>
</protein>